<organism evidence="6 7">
    <name type="scientific">Peptoniphilus duerdenii ATCC BAA-1640</name>
    <dbReference type="NCBI Taxonomy" id="862517"/>
    <lineage>
        <taxon>Bacteria</taxon>
        <taxon>Bacillati</taxon>
        <taxon>Bacillota</taxon>
        <taxon>Tissierellia</taxon>
        <taxon>Tissierellales</taxon>
        <taxon>Peptoniphilaceae</taxon>
        <taxon>Peptoniphilus</taxon>
    </lineage>
</organism>
<keyword evidence="1 4" id="KW-0227">DNA damage</keyword>
<dbReference type="AlphaFoldDB" id="E0NLI8"/>
<dbReference type="Pfam" id="PF11967">
    <property type="entry name" value="RecO_N"/>
    <property type="match status" value="1"/>
</dbReference>
<gene>
    <name evidence="4 6" type="primary">recO</name>
    <name evidence="6" type="ORF">HMPREF9225_1027</name>
</gene>
<name>E0NLI8_9FIRM</name>
<reference evidence="6 7" key="1">
    <citation type="submission" date="2010-07" db="EMBL/GenBank/DDBJ databases">
        <authorList>
            <person name="Muzny D."/>
            <person name="Qin X."/>
            <person name="Deng J."/>
            <person name="Jiang H."/>
            <person name="Liu Y."/>
            <person name="Qu J."/>
            <person name="Song X.-Z."/>
            <person name="Zhang L."/>
            <person name="Thornton R."/>
            <person name="Coyle M."/>
            <person name="Francisco L."/>
            <person name="Jackson L."/>
            <person name="Javaid M."/>
            <person name="Korchina V."/>
            <person name="Kovar C."/>
            <person name="Mata R."/>
            <person name="Mathew T."/>
            <person name="Ngo R."/>
            <person name="Nguyen L."/>
            <person name="Nguyen N."/>
            <person name="Okwuonu G."/>
            <person name="Ongeri F."/>
            <person name="Pham C."/>
            <person name="Simmons D."/>
            <person name="Wilczek-Boney K."/>
            <person name="Hale W."/>
            <person name="Jakkamsetti A."/>
            <person name="Pham P."/>
            <person name="Ruth R."/>
            <person name="San Lucas F."/>
            <person name="Warren J."/>
            <person name="Zhang J."/>
            <person name="Zhao Z."/>
            <person name="Zhou C."/>
            <person name="Zhu D."/>
            <person name="Lee S."/>
            <person name="Bess C."/>
            <person name="Blankenburg K."/>
            <person name="Forbes L."/>
            <person name="Fu Q."/>
            <person name="Gubbala S."/>
            <person name="Hirani K."/>
            <person name="Jayaseelan J.C."/>
            <person name="Lara F."/>
            <person name="Munidasa M."/>
            <person name="Palculict T."/>
            <person name="Patil S."/>
            <person name="Pu L.-L."/>
            <person name="Saada N."/>
            <person name="Tang L."/>
            <person name="Weissenberger G."/>
            <person name="Zhu Y."/>
            <person name="Hemphill L."/>
            <person name="Shang Y."/>
            <person name="Youmans B."/>
            <person name="Ayvaz T."/>
            <person name="Ross M."/>
            <person name="Santibanez J."/>
            <person name="Aqrawi P."/>
            <person name="Gross S."/>
            <person name="Joshi V."/>
            <person name="Fowler G."/>
            <person name="Nazareth L."/>
            <person name="Reid J."/>
            <person name="Worley K."/>
            <person name="Petrosino J."/>
            <person name="Highlander S."/>
            <person name="Gibbs R."/>
        </authorList>
    </citation>
    <scope>NUCLEOTIDE SEQUENCE [LARGE SCALE GENOMIC DNA]</scope>
    <source>
        <strain evidence="6 7">ATCC BAA-1640</strain>
    </source>
</reference>
<keyword evidence="3 4" id="KW-0234">DNA repair</keyword>
<evidence type="ECO:0000256" key="2">
    <source>
        <dbReference type="ARBA" id="ARBA00023172"/>
    </source>
</evidence>
<dbReference type="NCBIfam" id="TIGR00613">
    <property type="entry name" value="reco"/>
    <property type="match status" value="1"/>
</dbReference>
<evidence type="ECO:0000313" key="7">
    <source>
        <dbReference type="Proteomes" id="UP000003280"/>
    </source>
</evidence>
<feature type="domain" description="DNA replication/recombination mediator RecO N-terminal" evidence="5">
    <location>
        <begin position="2"/>
        <end position="76"/>
    </location>
</feature>
<dbReference type="GO" id="GO:0006302">
    <property type="term" value="P:double-strand break repair"/>
    <property type="evidence" value="ECO:0007669"/>
    <property type="project" value="TreeGrafter"/>
</dbReference>
<dbReference type="InterPro" id="IPR012340">
    <property type="entry name" value="NA-bd_OB-fold"/>
</dbReference>
<dbReference type="HOGENOM" id="CLU_066632_3_2_9"/>
<comment type="function">
    <text evidence="4">Involved in DNA repair and RecF pathway recombination.</text>
</comment>
<comment type="caution">
    <text evidence="6">The sequence shown here is derived from an EMBL/GenBank/DDBJ whole genome shotgun (WGS) entry which is preliminary data.</text>
</comment>
<evidence type="ECO:0000313" key="6">
    <source>
        <dbReference type="EMBL" id="EFM25378.1"/>
    </source>
</evidence>
<evidence type="ECO:0000256" key="1">
    <source>
        <dbReference type="ARBA" id="ARBA00022763"/>
    </source>
</evidence>
<dbReference type="Proteomes" id="UP000003280">
    <property type="component" value="Unassembled WGS sequence"/>
</dbReference>
<dbReference type="InterPro" id="IPR022572">
    <property type="entry name" value="DNA_rep/recomb_RecO_N"/>
</dbReference>
<dbReference type="STRING" id="862517.HMPREF9225_1027"/>
<evidence type="ECO:0000259" key="5">
    <source>
        <dbReference type="Pfam" id="PF11967"/>
    </source>
</evidence>
<dbReference type="PANTHER" id="PTHR33991:SF1">
    <property type="entry name" value="DNA REPAIR PROTEIN RECO"/>
    <property type="match status" value="1"/>
</dbReference>
<dbReference type="eggNOG" id="COG1381">
    <property type="taxonomic scope" value="Bacteria"/>
</dbReference>
<protein>
    <recommendedName>
        <fullName evidence="4">DNA repair protein RecO</fullName>
    </recommendedName>
    <alternativeName>
        <fullName evidence="4">Recombination protein O</fullName>
    </alternativeName>
</protein>
<dbReference type="HAMAP" id="MF_00201">
    <property type="entry name" value="RecO"/>
    <property type="match status" value="1"/>
</dbReference>
<dbReference type="EMBL" id="AEEH01000039">
    <property type="protein sequence ID" value="EFM25378.1"/>
    <property type="molecule type" value="Genomic_DNA"/>
</dbReference>
<dbReference type="OrthoDB" id="9797083at2"/>
<dbReference type="GO" id="GO:0006310">
    <property type="term" value="P:DNA recombination"/>
    <property type="evidence" value="ECO:0007669"/>
    <property type="project" value="UniProtKB-UniRule"/>
</dbReference>
<dbReference type="GO" id="GO:0043590">
    <property type="term" value="C:bacterial nucleoid"/>
    <property type="evidence" value="ECO:0007669"/>
    <property type="project" value="TreeGrafter"/>
</dbReference>
<sequence>MIRTEGIVLSERNAGESSKALKVYTLDAGLVTIYAKGALKRSSKVTSSSQVFFVNEYTISKSGVFYYIKSANILSSNLHLRQSLVKLSYANLVLEIYLKSNMEEIENKNAYLLLKKYLETIEDSTARVRTMQLLLKYISFIGFRPAMKGKYFLVDGGGLSPNLEYSSKYYELNDEEVEYLNLLMYKDLEFEFQKKDFERKIFHIIIEYIKYCLDLRQINSLELIREE</sequence>
<dbReference type="SUPFAM" id="SSF50249">
    <property type="entry name" value="Nucleic acid-binding proteins"/>
    <property type="match status" value="1"/>
</dbReference>
<dbReference type="Gene3D" id="2.40.50.140">
    <property type="entry name" value="Nucleic acid-binding proteins"/>
    <property type="match status" value="1"/>
</dbReference>
<dbReference type="InterPro" id="IPR037278">
    <property type="entry name" value="ARFGAP/RecO"/>
</dbReference>
<dbReference type="RefSeq" id="WP_008901841.1">
    <property type="nucleotide sequence ID" value="NZ_GL397071.1"/>
</dbReference>
<dbReference type="SUPFAM" id="SSF57863">
    <property type="entry name" value="ArfGap/RecO-like zinc finger"/>
    <property type="match status" value="1"/>
</dbReference>
<comment type="similarity">
    <text evidence="4">Belongs to the RecO family.</text>
</comment>
<dbReference type="Pfam" id="PF02565">
    <property type="entry name" value="RecO_C"/>
    <property type="match status" value="1"/>
</dbReference>
<dbReference type="InterPro" id="IPR003717">
    <property type="entry name" value="RecO"/>
</dbReference>
<evidence type="ECO:0000256" key="3">
    <source>
        <dbReference type="ARBA" id="ARBA00023204"/>
    </source>
</evidence>
<proteinExistence type="inferred from homology"/>
<keyword evidence="2 4" id="KW-0233">DNA recombination</keyword>
<dbReference type="PANTHER" id="PTHR33991">
    <property type="entry name" value="DNA REPAIR PROTEIN RECO"/>
    <property type="match status" value="1"/>
</dbReference>
<keyword evidence="7" id="KW-1185">Reference proteome</keyword>
<evidence type="ECO:0000256" key="4">
    <source>
        <dbReference type="HAMAP-Rule" id="MF_00201"/>
    </source>
</evidence>
<accession>E0NLI8</accession>